<dbReference type="AlphaFoldDB" id="A0A3B4VDL7"/>
<feature type="compositionally biased region" description="Basic and acidic residues" evidence="10">
    <location>
        <begin position="220"/>
        <end position="274"/>
    </location>
</feature>
<comment type="similarity">
    <text evidence="5">Belongs to the SMN family.</text>
</comment>
<name>A0A3B4VDL7_SERDU</name>
<dbReference type="InterPro" id="IPR002999">
    <property type="entry name" value="Tudor"/>
</dbReference>
<dbReference type="SUPFAM" id="SSF63748">
    <property type="entry name" value="Tudor/PWWP/MBT"/>
    <property type="match status" value="2"/>
</dbReference>
<dbReference type="GO" id="GO:0006397">
    <property type="term" value="P:mRNA processing"/>
    <property type="evidence" value="ECO:0007669"/>
    <property type="project" value="UniProtKB-KW"/>
</dbReference>
<evidence type="ECO:0000313" key="13">
    <source>
        <dbReference type="Proteomes" id="UP000261420"/>
    </source>
</evidence>
<keyword evidence="8" id="KW-0539">Nucleus</keyword>
<organism evidence="12 13">
    <name type="scientific">Seriola dumerili</name>
    <name type="common">Greater amberjack</name>
    <name type="synonym">Caranx dumerili</name>
    <dbReference type="NCBI Taxonomy" id="41447"/>
    <lineage>
        <taxon>Eukaryota</taxon>
        <taxon>Metazoa</taxon>
        <taxon>Chordata</taxon>
        <taxon>Craniata</taxon>
        <taxon>Vertebrata</taxon>
        <taxon>Euteleostomi</taxon>
        <taxon>Actinopterygii</taxon>
        <taxon>Neopterygii</taxon>
        <taxon>Teleostei</taxon>
        <taxon>Neoteleostei</taxon>
        <taxon>Acanthomorphata</taxon>
        <taxon>Carangaria</taxon>
        <taxon>Carangiformes</taxon>
        <taxon>Carangidae</taxon>
        <taxon>Seriola</taxon>
    </lineage>
</organism>
<evidence type="ECO:0000256" key="9">
    <source>
        <dbReference type="ARBA" id="ARBA00034695"/>
    </source>
</evidence>
<dbReference type="GO" id="GO:0008380">
    <property type="term" value="P:RNA splicing"/>
    <property type="evidence" value="ECO:0007669"/>
    <property type="project" value="UniProtKB-KW"/>
</dbReference>
<dbReference type="CDD" id="cd22852">
    <property type="entry name" value="SMN_C"/>
    <property type="match status" value="1"/>
</dbReference>
<dbReference type="OMA" id="CQAVWSE"/>
<accession>A0A3B4VDL7</accession>
<dbReference type="Gene3D" id="2.30.30.140">
    <property type="match status" value="2"/>
</dbReference>
<evidence type="ECO:0000256" key="8">
    <source>
        <dbReference type="ARBA" id="ARBA00023242"/>
    </source>
</evidence>
<keyword evidence="13" id="KW-1185">Reference proteome</keyword>
<feature type="domain" description="Tudor" evidence="11">
    <location>
        <begin position="80"/>
        <end position="138"/>
    </location>
</feature>
<dbReference type="InterPro" id="IPR047313">
    <property type="entry name" value="SMN_C"/>
</dbReference>
<evidence type="ECO:0000313" key="12">
    <source>
        <dbReference type="Ensembl" id="ENSSDUP00000028953.1"/>
    </source>
</evidence>
<feature type="domain" description="Tudor" evidence="11">
    <location>
        <begin position="144"/>
        <end position="202"/>
    </location>
</feature>
<keyword evidence="7" id="KW-0508">mRNA splicing</keyword>
<evidence type="ECO:0000256" key="6">
    <source>
        <dbReference type="ARBA" id="ARBA00022664"/>
    </source>
</evidence>
<proteinExistence type="inferred from homology"/>
<dbReference type="InterPro" id="IPR010304">
    <property type="entry name" value="SMN_Tudor"/>
</dbReference>
<dbReference type="GO" id="GO:0015030">
    <property type="term" value="C:Cajal body"/>
    <property type="evidence" value="ECO:0007669"/>
    <property type="project" value="UniProtKB-SubCell"/>
</dbReference>
<dbReference type="PROSITE" id="PS50304">
    <property type="entry name" value="TUDOR"/>
    <property type="match status" value="2"/>
</dbReference>
<evidence type="ECO:0000256" key="5">
    <source>
        <dbReference type="ARBA" id="ARBA00005371"/>
    </source>
</evidence>
<feature type="compositionally biased region" description="Pro residues" evidence="10">
    <location>
        <begin position="298"/>
        <end position="307"/>
    </location>
</feature>
<feature type="compositionally biased region" description="Polar residues" evidence="10">
    <location>
        <begin position="1"/>
        <end position="11"/>
    </location>
</feature>
<evidence type="ECO:0000256" key="10">
    <source>
        <dbReference type="SAM" id="MobiDB-lite"/>
    </source>
</evidence>
<dbReference type="PANTHER" id="PTHR39267:SF1">
    <property type="entry name" value="SURVIVAL MOTOR NEURON PROTEIN"/>
    <property type="match status" value="1"/>
</dbReference>
<evidence type="ECO:0000256" key="2">
    <source>
        <dbReference type="ARBA" id="ARBA00004408"/>
    </source>
</evidence>
<keyword evidence="6" id="KW-0507">mRNA processing</keyword>
<dbReference type="InterPro" id="IPR040424">
    <property type="entry name" value="Smn1"/>
</dbReference>
<dbReference type="GO" id="GO:0030018">
    <property type="term" value="C:Z disc"/>
    <property type="evidence" value="ECO:0007669"/>
    <property type="project" value="UniProtKB-SubCell"/>
</dbReference>
<dbReference type="GeneTree" id="ENSGT00940000175916"/>
<dbReference type="SMART" id="SM00333">
    <property type="entry name" value="TUDOR"/>
    <property type="match status" value="2"/>
</dbReference>
<dbReference type="GO" id="GO:0097504">
    <property type="term" value="C:Gemini of Cajal bodies"/>
    <property type="evidence" value="ECO:0007669"/>
    <property type="project" value="UniProtKB-SubCell"/>
</dbReference>
<reference evidence="12" key="1">
    <citation type="submission" date="2025-08" db="UniProtKB">
        <authorList>
            <consortium name="Ensembl"/>
        </authorList>
    </citation>
    <scope>IDENTIFICATION</scope>
</reference>
<dbReference type="STRING" id="41447.ENSSDUP00000028953"/>
<evidence type="ECO:0000256" key="1">
    <source>
        <dbReference type="ARBA" id="ARBA00004216"/>
    </source>
</evidence>
<reference evidence="12" key="2">
    <citation type="submission" date="2025-09" db="UniProtKB">
        <authorList>
            <consortium name="Ensembl"/>
        </authorList>
    </citation>
    <scope>IDENTIFICATION</scope>
</reference>
<protein>
    <submittedName>
        <fullName evidence="12">Survival motor neuron protein-like</fullName>
    </submittedName>
</protein>
<dbReference type="Proteomes" id="UP000261420">
    <property type="component" value="Unplaced"/>
</dbReference>
<feature type="region of interest" description="Disordered" evidence="10">
    <location>
        <begin position="1"/>
        <end position="29"/>
    </location>
</feature>
<evidence type="ECO:0000259" key="11">
    <source>
        <dbReference type="PROSITE" id="PS50304"/>
    </source>
</evidence>
<dbReference type="Ensembl" id="ENSSDUT00000029446.1">
    <property type="protein sequence ID" value="ENSSDUP00000028953.1"/>
    <property type="gene ID" value="ENSSDUG00000020881.1"/>
</dbReference>
<evidence type="ECO:0000256" key="7">
    <source>
        <dbReference type="ARBA" id="ARBA00023187"/>
    </source>
</evidence>
<evidence type="ECO:0000256" key="3">
    <source>
        <dbReference type="ARBA" id="ARBA00004463"/>
    </source>
</evidence>
<dbReference type="GO" id="GO:0043204">
    <property type="term" value="C:perikaryon"/>
    <property type="evidence" value="ECO:0007669"/>
    <property type="project" value="UniProtKB-SubCell"/>
</dbReference>
<feature type="compositionally biased region" description="Polar residues" evidence="10">
    <location>
        <begin position="202"/>
        <end position="219"/>
    </location>
</feature>
<comment type="subcellular location">
    <subcellularLocation>
        <location evidence="1">Cytoplasm</location>
        <location evidence="1">Myofibril</location>
        <location evidence="1">Sarcomere</location>
        <location evidence="1">Z line</location>
    </subcellularLocation>
    <subcellularLocation>
        <location evidence="3">Cytoplasmic granule</location>
    </subcellularLocation>
    <subcellularLocation>
        <location evidence="2">Nucleus</location>
        <location evidence="2">Cajal body</location>
    </subcellularLocation>
    <subcellularLocation>
        <location evidence="9">Nucleus</location>
        <location evidence="9">Gem</location>
    </subcellularLocation>
    <subcellularLocation>
        <location evidence="4">Perikaryon</location>
    </subcellularLocation>
</comment>
<sequence length="353" mass="39722">MTAMTEPTENGVTDRAVEPVESEPAAVKDETSLVETFENTLEISQDVKLTEEKGSREKLEQEDGQTICLPAAETSTSESKWEVGAPCQAVWSEDGLVYPATVVSLDAERCRVHFNSYGNEEDVELSALQRLRAAPCTQRQSAQDWSPGSRCRAVYSEDGLVYPAMVLWVKGQRCCVRFDDYNNEEEQDISSLLNPDELHGASRSTTKGSSWKSISTNNSDWKRGRREEKQEERRGERRDDHSFFWVKERPGPQSKEREEKRRGHQQREEAEKPTNHSFSLFPPFPPPPQSSSGDPLSFIPPPPPPPLWTFGGKESSSSTGVDSTSSMLMLWYMCGFHTGSFMAQQLLRSTSKD</sequence>
<dbReference type="Pfam" id="PF06003">
    <property type="entry name" value="SMN_Tudor"/>
    <property type="match status" value="2"/>
</dbReference>
<dbReference type="GO" id="GO:0003723">
    <property type="term" value="F:RNA binding"/>
    <property type="evidence" value="ECO:0007669"/>
    <property type="project" value="InterPro"/>
</dbReference>
<dbReference type="PANTHER" id="PTHR39267">
    <property type="entry name" value="SURVIVAL MOTOR NEURON-LIKE PROTEIN 1"/>
    <property type="match status" value="1"/>
</dbReference>
<evidence type="ECO:0000256" key="4">
    <source>
        <dbReference type="ARBA" id="ARBA00004484"/>
    </source>
</evidence>
<feature type="region of interest" description="Disordered" evidence="10">
    <location>
        <begin position="192"/>
        <end position="322"/>
    </location>
</feature>